<reference evidence="14 15" key="1">
    <citation type="submission" date="2019-10" db="EMBL/GenBank/DDBJ databases">
        <title>Alkaliphilus serpentinus sp. nov. and Alkaliphilus pronyensis sp. nov., two novel anaerobic alkaliphilic species isolated from the serpentinized-hosted hydrothermal field of the Prony Bay (New Caledonia).</title>
        <authorList>
            <person name="Postec A."/>
        </authorList>
    </citation>
    <scope>NUCLEOTIDE SEQUENCE [LARGE SCALE GENOMIC DNA]</scope>
    <source>
        <strain evidence="14 15">LacV</strain>
    </source>
</reference>
<evidence type="ECO:0000256" key="9">
    <source>
        <dbReference type="ARBA" id="ARBA00023118"/>
    </source>
</evidence>
<keyword evidence="9" id="KW-0051">Antiviral defense</keyword>
<dbReference type="InterPro" id="IPR050079">
    <property type="entry name" value="DEAD_box_RNA_helicase"/>
</dbReference>
<dbReference type="CDD" id="cd17930">
    <property type="entry name" value="DEXHc_cas3"/>
    <property type="match status" value="1"/>
</dbReference>
<dbReference type="PANTHER" id="PTHR47959">
    <property type="entry name" value="ATP-DEPENDENT RNA HELICASE RHLE-RELATED"/>
    <property type="match status" value="1"/>
</dbReference>
<comment type="caution">
    <text evidence="14">The sequence shown here is derived from an EMBL/GenBank/DDBJ whole genome shotgun (WGS) entry which is preliminary data.</text>
</comment>
<evidence type="ECO:0000259" key="13">
    <source>
        <dbReference type="PROSITE" id="PS51643"/>
    </source>
</evidence>
<dbReference type="InterPro" id="IPR001650">
    <property type="entry name" value="Helicase_C-like"/>
</dbReference>
<dbReference type="PROSITE" id="PS51194">
    <property type="entry name" value="HELICASE_CTER"/>
    <property type="match status" value="1"/>
</dbReference>
<evidence type="ECO:0000313" key="15">
    <source>
        <dbReference type="Proteomes" id="UP000432715"/>
    </source>
</evidence>
<keyword evidence="15" id="KW-1185">Reference proteome</keyword>
<dbReference type="OrthoDB" id="9810236at2"/>
<dbReference type="EMBL" id="WBZC01000082">
    <property type="protein sequence ID" value="KAB3529616.1"/>
    <property type="molecule type" value="Genomic_DNA"/>
</dbReference>
<dbReference type="Pfam" id="PF00270">
    <property type="entry name" value="DEAD"/>
    <property type="match status" value="1"/>
</dbReference>
<gene>
    <name evidence="14" type="primary">cas3</name>
    <name evidence="14" type="ORF">F8154_14600</name>
</gene>
<dbReference type="PROSITE" id="PS51643">
    <property type="entry name" value="HD_CAS3"/>
    <property type="match status" value="1"/>
</dbReference>
<keyword evidence="3" id="KW-0540">Nuclease</keyword>
<comment type="similarity">
    <text evidence="2">In the central section; belongs to the CRISPR-associated helicase Cas3 family.</text>
</comment>
<comment type="similarity">
    <text evidence="10">Belongs to the DEAD box helicase family.</text>
</comment>
<dbReference type="Gene3D" id="3.40.50.300">
    <property type="entry name" value="P-loop containing nucleotide triphosphate hydrolases"/>
    <property type="match status" value="2"/>
</dbReference>
<evidence type="ECO:0000256" key="7">
    <source>
        <dbReference type="ARBA" id="ARBA00022806"/>
    </source>
</evidence>
<dbReference type="SUPFAM" id="SSF109604">
    <property type="entry name" value="HD-domain/PDEase-like"/>
    <property type="match status" value="1"/>
</dbReference>
<dbReference type="GO" id="GO:0003676">
    <property type="term" value="F:nucleic acid binding"/>
    <property type="evidence" value="ECO:0007669"/>
    <property type="project" value="InterPro"/>
</dbReference>
<evidence type="ECO:0000259" key="11">
    <source>
        <dbReference type="PROSITE" id="PS51192"/>
    </source>
</evidence>
<organism evidence="14 15">
    <name type="scientific">Alkaliphilus pronyensis</name>
    <dbReference type="NCBI Taxonomy" id="1482732"/>
    <lineage>
        <taxon>Bacteria</taxon>
        <taxon>Bacillati</taxon>
        <taxon>Bacillota</taxon>
        <taxon>Clostridia</taxon>
        <taxon>Peptostreptococcales</taxon>
        <taxon>Natronincolaceae</taxon>
        <taxon>Alkaliphilus</taxon>
    </lineage>
</organism>
<dbReference type="GO" id="GO:0046872">
    <property type="term" value="F:metal ion binding"/>
    <property type="evidence" value="ECO:0007669"/>
    <property type="project" value="UniProtKB-KW"/>
</dbReference>
<evidence type="ECO:0000256" key="2">
    <source>
        <dbReference type="ARBA" id="ARBA00009046"/>
    </source>
</evidence>
<accession>A0A6I0F4W2</accession>
<dbReference type="InterPro" id="IPR038257">
    <property type="entry name" value="CRISPR-assoc_Cas3_HD_sf"/>
</dbReference>
<protein>
    <submittedName>
        <fullName evidence="14">CRISPR-associated helicase Cas3</fullName>
    </submittedName>
</protein>
<evidence type="ECO:0000256" key="1">
    <source>
        <dbReference type="ARBA" id="ARBA00006847"/>
    </source>
</evidence>
<dbReference type="Gene3D" id="1.10.3210.30">
    <property type="match status" value="1"/>
</dbReference>
<dbReference type="GO" id="GO:0005524">
    <property type="term" value="F:ATP binding"/>
    <property type="evidence" value="ECO:0007669"/>
    <property type="project" value="UniProtKB-KW"/>
</dbReference>
<dbReference type="InterPro" id="IPR006474">
    <property type="entry name" value="Helicase_Cas3_CRISPR-ass_core"/>
</dbReference>
<name>A0A6I0F4W2_9FIRM</name>
<dbReference type="InterPro" id="IPR027417">
    <property type="entry name" value="P-loop_NTPase"/>
</dbReference>
<dbReference type="SUPFAM" id="SSF52540">
    <property type="entry name" value="P-loop containing nucleoside triphosphate hydrolases"/>
    <property type="match status" value="1"/>
</dbReference>
<dbReference type="InterPro" id="IPR014001">
    <property type="entry name" value="Helicase_ATP-bd"/>
</dbReference>
<dbReference type="NCBIfam" id="TIGR01596">
    <property type="entry name" value="cas3_HD"/>
    <property type="match status" value="1"/>
</dbReference>
<evidence type="ECO:0000256" key="3">
    <source>
        <dbReference type="ARBA" id="ARBA00022722"/>
    </source>
</evidence>
<dbReference type="InterPro" id="IPR006483">
    <property type="entry name" value="CRISPR-assoc_Cas3_HD"/>
</dbReference>
<dbReference type="GO" id="GO:0003724">
    <property type="term" value="F:RNA helicase activity"/>
    <property type="evidence" value="ECO:0007669"/>
    <property type="project" value="TreeGrafter"/>
</dbReference>
<dbReference type="Pfam" id="PF22590">
    <property type="entry name" value="Cas3-like_C_2"/>
    <property type="match status" value="1"/>
</dbReference>
<dbReference type="NCBIfam" id="TIGR01587">
    <property type="entry name" value="cas3_core"/>
    <property type="match status" value="1"/>
</dbReference>
<dbReference type="GO" id="GO:0051607">
    <property type="term" value="P:defense response to virus"/>
    <property type="evidence" value="ECO:0007669"/>
    <property type="project" value="UniProtKB-KW"/>
</dbReference>
<dbReference type="GO" id="GO:0005829">
    <property type="term" value="C:cytosol"/>
    <property type="evidence" value="ECO:0007669"/>
    <property type="project" value="TreeGrafter"/>
</dbReference>
<keyword evidence="5" id="KW-0547">Nucleotide-binding</keyword>
<dbReference type="AlphaFoldDB" id="A0A6I0F4W2"/>
<dbReference type="CDD" id="cd09641">
    <property type="entry name" value="Cas3''_I"/>
    <property type="match status" value="1"/>
</dbReference>
<dbReference type="PROSITE" id="PS51192">
    <property type="entry name" value="HELICASE_ATP_BIND_1"/>
    <property type="match status" value="1"/>
</dbReference>
<evidence type="ECO:0000256" key="6">
    <source>
        <dbReference type="ARBA" id="ARBA00022801"/>
    </source>
</evidence>
<sequence length="822" mass="93713">MQGGDMVELKEKDIFVAHFRDVDKTVQTVNEHLLGTAKLARKFSQKINMGDWGELVGLLHDLGKATDLFNYYIKSNIGLIKPSDKNYYKSEHKVDHISAGAQYIFNSSLQDETVKAILSLLILSHHGGLIDCITPAGDNNFYYRVNKDTLATGLNEAVLKCKDEVIFKADNIINSDLMTPFYDHINKLKQYKNKSIKYFNLGLLIRFLLSCLIDADRQDTADFENPHQLKGRQHGEYLDWNYLSSLLDDHLGNFHIKSNVDNVRQEISSKCLEFAKNKRGIFQLTVPTGGGKTLSSLRFALKHASNNKMERIIYVVPFTTIIDQNADTVRKILEKDLEVGTVVLEHHSNLTPEEDTERTKLLSENWDAPIVFTTMVQLLEALFNGGTRSVRRMHQLANSVIIFDEIQSLDVKMVHMFNSAIEFLVNICNSSIVLCTATQPLLNNIEPKEYSLTIKENQKIISNAGEIHRVLKRVEVKDLTKTGGWLDCDIVDLAVGELNKNQNVLVIVNTKKSAVRLMANIDTEKYESYHLSTDMCPKHRMDKLTEMITRLERPKKASQKPIICVSTALIEAGINIDFDVVIRFTAGLDSIVQAAGRCNRNGLMDKNGTLYIVNPADEDLTMLKDIKKGAEETERVLREYKNNPEYYDNDILSPKALESYFKYYFYSRKNEMSYFTTIKNYGVKDSLYSLLSTNEKSKNAVWAKNKDERIILPFSFKSAGDYFNVIDGSTQGVIVPYGDEGKELINKLCEVSSFKEIFQLLKASQQFSVNLFTYQLRYLIDMELIDEVQKGLGIYYLKNLANYDLLYGLVKEPRINDGIIIW</sequence>
<dbReference type="SMART" id="SM00487">
    <property type="entry name" value="DEXDc"/>
    <property type="match status" value="1"/>
</dbReference>
<dbReference type="Pfam" id="PF18019">
    <property type="entry name" value="Cas3_HD"/>
    <property type="match status" value="1"/>
</dbReference>
<keyword evidence="8" id="KW-0067">ATP-binding</keyword>
<keyword evidence="7" id="KW-0347">Helicase</keyword>
<dbReference type="GO" id="GO:0004518">
    <property type="term" value="F:nuclease activity"/>
    <property type="evidence" value="ECO:0007669"/>
    <property type="project" value="UniProtKB-KW"/>
</dbReference>
<keyword evidence="4" id="KW-0479">Metal-binding</keyword>
<evidence type="ECO:0000256" key="4">
    <source>
        <dbReference type="ARBA" id="ARBA00022723"/>
    </source>
</evidence>
<dbReference type="GO" id="GO:0016787">
    <property type="term" value="F:hydrolase activity"/>
    <property type="evidence" value="ECO:0007669"/>
    <property type="project" value="UniProtKB-KW"/>
</dbReference>
<evidence type="ECO:0000256" key="8">
    <source>
        <dbReference type="ARBA" id="ARBA00022840"/>
    </source>
</evidence>
<keyword evidence="6" id="KW-0378">Hydrolase</keyword>
<evidence type="ECO:0000256" key="5">
    <source>
        <dbReference type="ARBA" id="ARBA00022741"/>
    </source>
</evidence>
<comment type="similarity">
    <text evidence="1">In the N-terminal section; belongs to the CRISPR-associated nuclease Cas3-HD family.</text>
</comment>
<dbReference type="InterPro" id="IPR054712">
    <property type="entry name" value="Cas3-like_dom"/>
</dbReference>
<feature type="domain" description="HD Cas3-type" evidence="13">
    <location>
        <begin position="22"/>
        <end position="218"/>
    </location>
</feature>
<feature type="domain" description="Helicase ATP-binding" evidence="11">
    <location>
        <begin position="273"/>
        <end position="457"/>
    </location>
</feature>
<dbReference type="InterPro" id="IPR011545">
    <property type="entry name" value="DEAD/DEAH_box_helicase_dom"/>
</dbReference>
<evidence type="ECO:0000313" key="14">
    <source>
        <dbReference type="EMBL" id="KAB3529616.1"/>
    </source>
</evidence>
<evidence type="ECO:0000259" key="12">
    <source>
        <dbReference type="PROSITE" id="PS51194"/>
    </source>
</evidence>
<dbReference type="PANTHER" id="PTHR47959:SF16">
    <property type="entry name" value="CRISPR-ASSOCIATED NUCLEASE_HELICASE CAS3-RELATED"/>
    <property type="match status" value="1"/>
</dbReference>
<dbReference type="Proteomes" id="UP000432715">
    <property type="component" value="Unassembled WGS sequence"/>
</dbReference>
<proteinExistence type="inferred from homology"/>
<evidence type="ECO:0000256" key="10">
    <source>
        <dbReference type="ARBA" id="ARBA00038437"/>
    </source>
</evidence>
<feature type="domain" description="Helicase C-terminal" evidence="12">
    <location>
        <begin position="489"/>
        <end position="645"/>
    </location>
</feature>
<dbReference type="SMART" id="SM00490">
    <property type="entry name" value="HELICc"/>
    <property type="match status" value="1"/>
</dbReference>